<dbReference type="PANTHER" id="PTHR47338">
    <property type="entry name" value="ZN(II)2CYS6 TRANSCRIPTION FACTOR (EUROFUNG)-RELATED"/>
    <property type="match status" value="1"/>
</dbReference>
<dbReference type="OrthoDB" id="4456959at2759"/>
<dbReference type="Pfam" id="PF00172">
    <property type="entry name" value="Zn_clus"/>
    <property type="match status" value="1"/>
</dbReference>
<dbReference type="Proteomes" id="UP000000560">
    <property type="component" value="Chromosome V"/>
</dbReference>
<dbReference type="PROSITE" id="PS50048">
    <property type="entry name" value="ZN2_CY6_FUNGAL_2"/>
    <property type="match status" value="1"/>
</dbReference>
<dbReference type="AlphaFoldDB" id="Q5ATF4"/>
<evidence type="ECO:0000259" key="8">
    <source>
        <dbReference type="PROSITE" id="PS50048"/>
    </source>
</evidence>
<feature type="region of interest" description="Disordered" evidence="7">
    <location>
        <begin position="1"/>
        <end position="21"/>
    </location>
</feature>
<dbReference type="InParanoid" id="Q5ATF4"/>
<dbReference type="PANTHER" id="PTHR47338:SF23">
    <property type="entry name" value="ZN(II)2CYS6 TRANSCRIPTION FACTOR (EUROFUNG)"/>
    <property type="match status" value="1"/>
</dbReference>
<dbReference type="InterPro" id="IPR036864">
    <property type="entry name" value="Zn2-C6_fun-type_DNA-bd_sf"/>
</dbReference>
<reference evidence="10" key="1">
    <citation type="journal article" date="2005" name="Nature">
        <title>Sequencing of Aspergillus nidulans and comparative analysis with A. fumigatus and A. oryzae.</title>
        <authorList>
            <person name="Galagan J.E."/>
            <person name="Calvo S.E."/>
            <person name="Cuomo C."/>
            <person name="Ma L.J."/>
            <person name="Wortman J.R."/>
            <person name="Batzoglou S."/>
            <person name="Lee S.I."/>
            <person name="Basturkmen M."/>
            <person name="Spevak C.C."/>
            <person name="Clutterbuck J."/>
            <person name="Kapitonov V."/>
            <person name="Jurka J."/>
            <person name="Scazzocchio C."/>
            <person name="Farman M."/>
            <person name="Butler J."/>
            <person name="Purcell S."/>
            <person name="Harris S."/>
            <person name="Braus G.H."/>
            <person name="Draht O."/>
            <person name="Busch S."/>
            <person name="D'Enfert C."/>
            <person name="Bouchier C."/>
            <person name="Goldman G.H."/>
            <person name="Bell-Pedersen D."/>
            <person name="Griffiths-Jones S."/>
            <person name="Doonan J.H."/>
            <person name="Yu J."/>
            <person name="Vienken K."/>
            <person name="Pain A."/>
            <person name="Freitag M."/>
            <person name="Selker E.U."/>
            <person name="Archer D.B."/>
            <person name="Penalva M.A."/>
            <person name="Oakley B.R."/>
            <person name="Momany M."/>
            <person name="Tanaka T."/>
            <person name="Kumagai T."/>
            <person name="Asai K."/>
            <person name="Machida M."/>
            <person name="Nierman W.C."/>
            <person name="Denning D.W."/>
            <person name="Caddick M."/>
            <person name="Hynes M."/>
            <person name="Paoletti M."/>
            <person name="Fischer R."/>
            <person name="Miller B."/>
            <person name="Dyer P."/>
            <person name="Sachs M.S."/>
            <person name="Osmani S.A."/>
            <person name="Birren B.W."/>
        </authorList>
    </citation>
    <scope>NUCLEOTIDE SEQUENCE [LARGE SCALE GENOMIC DNA]</scope>
    <source>
        <strain evidence="10">FGSC A4 / ATCC 38163 / CBS 112.46 / NRRL 194 / M139</strain>
    </source>
</reference>
<dbReference type="PROSITE" id="PS00463">
    <property type="entry name" value="ZN2_CY6_FUNGAL_1"/>
    <property type="match status" value="1"/>
</dbReference>
<evidence type="ECO:0000256" key="3">
    <source>
        <dbReference type="ARBA" id="ARBA00023015"/>
    </source>
</evidence>
<name>Q5ATF4_EMENI</name>
<keyword evidence="6" id="KW-0539">Nucleus</keyword>
<evidence type="ECO:0000313" key="9">
    <source>
        <dbReference type="EMBL" id="CBF80524.1"/>
    </source>
</evidence>
<dbReference type="CDD" id="cd12148">
    <property type="entry name" value="fungal_TF_MHR"/>
    <property type="match status" value="1"/>
</dbReference>
<feature type="region of interest" description="Disordered" evidence="7">
    <location>
        <begin position="359"/>
        <end position="383"/>
    </location>
</feature>
<keyword evidence="2" id="KW-0479">Metal-binding</keyword>
<evidence type="ECO:0000256" key="5">
    <source>
        <dbReference type="ARBA" id="ARBA00023163"/>
    </source>
</evidence>
<keyword evidence="3" id="KW-0805">Transcription regulation</keyword>
<dbReference type="Pfam" id="PF04082">
    <property type="entry name" value="Fungal_trans"/>
    <property type="match status" value="1"/>
</dbReference>
<gene>
    <name evidence="9" type="ORF">ANIA_08426</name>
</gene>
<evidence type="ECO:0000256" key="1">
    <source>
        <dbReference type="ARBA" id="ARBA00004123"/>
    </source>
</evidence>
<dbReference type="RefSeq" id="XP_681695.1">
    <property type="nucleotide sequence ID" value="XM_676603.1"/>
</dbReference>
<dbReference type="InterPro" id="IPR050815">
    <property type="entry name" value="TF_fung"/>
</dbReference>
<keyword evidence="5" id="KW-0804">Transcription</keyword>
<evidence type="ECO:0000313" key="10">
    <source>
        <dbReference type="Proteomes" id="UP000000560"/>
    </source>
</evidence>
<dbReference type="GO" id="GO:0008270">
    <property type="term" value="F:zinc ion binding"/>
    <property type="evidence" value="ECO:0007669"/>
    <property type="project" value="InterPro"/>
</dbReference>
<dbReference type="HOGENOM" id="CLU_009941_0_0_1"/>
<dbReference type="SMART" id="SM00066">
    <property type="entry name" value="GAL4"/>
    <property type="match status" value="1"/>
</dbReference>
<accession>C8VED2</accession>
<comment type="subcellular location">
    <subcellularLocation>
        <location evidence="1">Nucleus</location>
    </subcellularLocation>
</comment>
<protein>
    <submittedName>
        <fullName evidence="9">Zn(II)2Cys6 transcription factor (Eurofung)</fullName>
    </submittedName>
</protein>
<reference evidence="10" key="2">
    <citation type="journal article" date="2009" name="Fungal Genet. Biol.">
        <title>The 2008 update of the Aspergillus nidulans genome annotation: a community effort.</title>
        <authorList>
            <person name="Wortman J.R."/>
            <person name="Gilsenan J.M."/>
            <person name="Joardar V."/>
            <person name="Deegan J."/>
            <person name="Clutterbuck J."/>
            <person name="Andersen M.R."/>
            <person name="Archer D."/>
            <person name="Bencina M."/>
            <person name="Braus G."/>
            <person name="Coutinho P."/>
            <person name="von Dohren H."/>
            <person name="Doonan J."/>
            <person name="Driessen A.J."/>
            <person name="Durek P."/>
            <person name="Espeso E."/>
            <person name="Fekete E."/>
            <person name="Flipphi M."/>
            <person name="Estrada C.G."/>
            <person name="Geysens S."/>
            <person name="Goldman G."/>
            <person name="de Groot P.W."/>
            <person name="Hansen K."/>
            <person name="Harris S.D."/>
            <person name="Heinekamp T."/>
            <person name="Helmstaedt K."/>
            <person name="Henrissat B."/>
            <person name="Hofmann G."/>
            <person name="Homan T."/>
            <person name="Horio T."/>
            <person name="Horiuchi H."/>
            <person name="James S."/>
            <person name="Jones M."/>
            <person name="Karaffa L."/>
            <person name="Karanyi Z."/>
            <person name="Kato M."/>
            <person name="Keller N."/>
            <person name="Kelly D.E."/>
            <person name="Kiel J.A."/>
            <person name="Kim J.M."/>
            <person name="van der Klei I.J."/>
            <person name="Klis F.M."/>
            <person name="Kovalchuk A."/>
            <person name="Krasevec N."/>
            <person name="Kubicek C.P."/>
            <person name="Liu B."/>
            <person name="Maccabe A."/>
            <person name="Meyer V."/>
            <person name="Mirabito P."/>
            <person name="Miskei M."/>
            <person name="Mos M."/>
            <person name="Mullins J."/>
            <person name="Nelson D.R."/>
            <person name="Nielsen J."/>
            <person name="Oakley B.R."/>
            <person name="Osmani S.A."/>
            <person name="Pakula T."/>
            <person name="Paszewski A."/>
            <person name="Paulsen I."/>
            <person name="Pilsyk S."/>
            <person name="Pocsi I."/>
            <person name="Punt P.J."/>
            <person name="Ram A.F."/>
            <person name="Ren Q."/>
            <person name="Robellet X."/>
            <person name="Robson G."/>
            <person name="Seiboth B."/>
            <person name="van Solingen P."/>
            <person name="Specht T."/>
            <person name="Sun J."/>
            <person name="Taheri-Talesh N."/>
            <person name="Takeshita N."/>
            <person name="Ussery D."/>
            <person name="vanKuyk P.A."/>
            <person name="Visser H."/>
            <person name="van de Vondervoort P.J."/>
            <person name="de Vries R.P."/>
            <person name="Walton J."/>
            <person name="Xiang X."/>
            <person name="Xiong Y."/>
            <person name="Zeng A.P."/>
            <person name="Brandt B.W."/>
            <person name="Cornell M.J."/>
            <person name="van den Hondel C.A."/>
            <person name="Visser J."/>
            <person name="Oliver S.G."/>
            <person name="Turner G."/>
        </authorList>
    </citation>
    <scope>GENOME REANNOTATION</scope>
    <source>
        <strain evidence="10">FGSC A4 / ATCC 38163 / CBS 112.46 / NRRL 194 / M139</strain>
    </source>
</reference>
<dbReference type="SUPFAM" id="SSF57701">
    <property type="entry name" value="Zn2/Cys6 DNA-binding domain"/>
    <property type="match status" value="1"/>
</dbReference>
<organism evidence="9 10">
    <name type="scientific">Emericella nidulans (strain FGSC A4 / ATCC 38163 / CBS 112.46 / NRRL 194 / M139)</name>
    <name type="common">Aspergillus nidulans</name>
    <dbReference type="NCBI Taxonomy" id="227321"/>
    <lineage>
        <taxon>Eukaryota</taxon>
        <taxon>Fungi</taxon>
        <taxon>Dikarya</taxon>
        <taxon>Ascomycota</taxon>
        <taxon>Pezizomycotina</taxon>
        <taxon>Eurotiomycetes</taxon>
        <taxon>Eurotiomycetidae</taxon>
        <taxon>Eurotiales</taxon>
        <taxon>Aspergillaceae</taxon>
        <taxon>Aspergillus</taxon>
        <taxon>Aspergillus subgen. Nidulantes</taxon>
    </lineage>
</organism>
<dbReference type="CDD" id="cd00067">
    <property type="entry name" value="GAL4"/>
    <property type="match status" value="1"/>
</dbReference>
<dbReference type="GO" id="GO:0005634">
    <property type="term" value="C:nucleus"/>
    <property type="evidence" value="ECO:0007669"/>
    <property type="project" value="UniProtKB-SubCell"/>
</dbReference>
<sequence length="765" mass="84280">MEEDNGPDSSGSADQTIRGPEVGHACNSCRRRKLRCSREVPACQHCRKSASECYYEAKRAKPGMKAGALDNIHRRLDALERSLEKHQAGLESSAGAGLPQQSNSAIQAILSTLAAGFQKLEQSGSLGAGPSSKKRRRNENEVHCIAPSAEIPLLPDDEVLSHVLEAYFNYIHPWTPVIHEGRLRRRLIDDCDREKLQLVIQSMILVTQPYIEDAETASHLATLINDAENTRDWLVSQAMKQPSVENLQALVILASNDIGSGRAFQAWPLVGSLSRMVEYLQLTVEHDEAVQHPFCQPYRVLPPPTDWTEAEERRRIFWAIFALDRFCSNPVVTPYFGIWDKSAGRIGNPIAFLPTHPTPAPARAVEDEADAPSEAGTSPGATSSVVDMSTVGAYAYCIEATESLSRVTTYFLQQKVNLNDQKEFGAWLTRFKELDLRLVHWKMLLPQKWTVNVAQQGSTRMDPNLTLAHVTHNASMILLHQPIAFPLPEWPFKSRLPSLCSMDTCQAAAVEVASITNHYLKSSLPMSPLSSQFTFCVFIAARALLLSWKHSPRQKSVAPEFWVLVQSLDAMATRWTGVHAGAGGRPSNLPAKYSSTLAELHRRCVQDESFSLDIARYTTEISHADEMVQLQPDILPPTSHTMSDSPPPSTQRVNSGPHPTIASPALAKHIAGGSREPRGGPDSILGQQAFSTPRVPSITPNAFSLNVDVPSADTDIPNIFRADLAADTEASMAMSQMLLDQQFTGLDRVISYNEGLFGSEFGGKW</sequence>
<dbReference type="GO" id="GO:0000981">
    <property type="term" value="F:DNA-binding transcription factor activity, RNA polymerase II-specific"/>
    <property type="evidence" value="ECO:0007669"/>
    <property type="project" value="InterPro"/>
</dbReference>
<accession>Q5ATF4</accession>
<dbReference type="Gene3D" id="4.10.240.10">
    <property type="entry name" value="Zn(2)-C6 fungal-type DNA-binding domain"/>
    <property type="match status" value="1"/>
</dbReference>
<feature type="compositionally biased region" description="Polar residues" evidence="7">
    <location>
        <begin position="638"/>
        <end position="654"/>
    </location>
</feature>
<proteinExistence type="predicted"/>
<keyword evidence="4" id="KW-0238">DNA-binding</keyword>
<evidence type="ECO:0000256" key="7">
    <source>
        <dbReference type="SAM" id="MobiDB-lite"/>
    </source>
</evidence>
<dbReference type="GO" id="GO:0003677">
    <property type="term" value="F:DNA binding"/>
    <property type="evidence" value="ECO:0007669"/>
    <property type="project" value="UniProtKB-KW"/>
</dbReference>
<dbReference type="GeneID" id="2868843"/>
<feature type="region of interest" description="Disordered" evidence="7">
    <location>
        <begin position="634"/>
        <end position="663"/>
    </location>
</feature>
<dbReference type="KEGG" id="ani:ANIA_08426"/>
<dbReference type="InterPro" id="IPR001138">
    <property type="entry name" value="Zn2Cys6_DnaBD"/>
</dbReference>
<dbReference type="GO" id="GO:0006351">
    <property type="term" value="P:DNA-templated transcription"/>
    <property type="evidence" value="ECO:0007669"/>
    <property type="project" value="InterPro"/>
</dbReference>
<dbReference type="EMBL" id="BN001305">
    <property type="protein sequence ID" value="CBF80524.1"/>
    <property type="molecule type" value="Genomic_DNA"/>
</dbReference>
<feature type="domain" description="Zn(2)-C6 fungal-type" evidence="8">
    <location>
        <begin position="25"/>
        <end position="55"/>
    </location>
</feature>
<dbReference type="InterPro" id="IPR007219">
    <property type="entry name" value="XnlR_reg_dom"/>
</dbReference>
<dbReference type="eggNOG" id="ENOG502SK3B">
    <property type="taxonomic scope" value="Eukaryota"/>
</dbReference>
<dbReference type="OMA" id="PACQHCR"/>
<evidence type="ECO:0000256" key="4">
    <source>
        <dbReference type="ARBA" id="ARBA00023125"/>
    </source>
</evidence>
<evidence type="ECO:0000256" key="2">
    <source>
        <dbReference type="ARBA" id="ARBA00022723"/>
    </source>
</evidence>
<evidence type="ECO:0000256" key="6">
    <source>
        <dbReference type="ARBA" id="ARBA00023242"/>
    </source>
</evidence>
<keyword evidence="10" id="KW-1185">Reference proteome</keyword>